<evidence type="ECO:0000256" key="3">
    <source>
        <dbReference type="ARBA" id="ARBA00022989"/>
    </source>
</evidence>
<protein>
    <submittedName>
        <fullName evidence="7">Uncharacterized protein</fullName>
    </submittedName>
</protein>
<dbReference type="Proteomes" id="UP001187531">
    <property type="component" value="Unassembled WGS sequence"/>
</dbReference>
<dbReference type="AlphaFoldDB" id="A0AA88HG64"/>
<evidence type="ECO:0000256" key="6">
    <source>
        <dbReference type="SAM" id="Phobius"/>
    </source>
</evidence>
<evidence type="ECO:0000313" key="7">
    <source>
        <dbReference type="EMBL" id="KAK2709699.1"/>
    </source>
</evidence>
<comment type="similarity">
    <text evidence="5">Belongs to the TMEM179 family.</text>
</comment>
<evidence type="ECO:0000256" key="5">
    <source>
        <dbReference type="ARBA" id="ARBA00093776"/>
    </source>
</evidence>
<comment type="subcellular location">
    <subcellularLocation>
        <location evidence="1">Membrane</location>
        <topology evidence="1">Multi-pass membrane protein</topology>
    </subcellularLocation>
</comment>
<keyword evidence="8" id="KW-1185">Reference proteome</keyword>
<feature type="transmembrane region" description="Helical" evidence="6">
    <location>
        <begin position="72"/>
        <end position="93"/>
    </location>
</feature>
<keyword evidence="2 6" id="KW-0812">Transmembrane</keyword>
<sequence length="222" mass="24444">MTVPTFQKGSFLVSLGIIVISIVASTSVGIITETWRGYLPNNTCLLYGSVSDTYSSEQYYGLHGSNVSNCDYVAFVPVLFIFVCLPLAIYYFIQAKGGKTDDGMVLLGIFCVCLVMSMLSIVQACMMSVGYATTCAAIRYILIKNNMINIAGRPNETAIAFINSMDCKFHYDALDYFFNEEQSGVYTDTGLRIGSGSSWLIFILWFSLTGLTVGLIRQNRQG</sequence>
<evidence type="ECO:0000313" key="8">
    <source>
        <dbReference type="Proteomes" id="UP001187531"/>
    </source>
</evidence>
<name>A0AA88HG64_ARTSF</name>
<dbReference type="InterPro" id="IPR059010">
    <property type="entry name" value="TMEM179-179B"/>
</dbReference>
<dbReference type="Pfam" id="PF26158">
    <property type="entry name" value="Claudin_TMEM179-179B"/>
    <property type="match status" value="1"/>
</dbReference>
<dbReference type="PANTHER" id="PTHR31056:SF1">
    <property type="entry name" value="TRANSMEMBRANE PROTEIN 179B"/>
    <property type="match status" value="1"/>
</dbReference>
<evidence type="ECO:0000256" key="4">
    <source>
        <dbReference type="ARBA" id="ARBA00023136"/>
    </source>
</evidence>
<accession>A0AA88HG64</accession>
<evidence type="ECO:0000256" key="1">
    <source>
        <dbReference type="ARBA" id="ARBA00004141"/>
    </source>
</evidence>
<dbReference type="EMBL" id="JAVRJZ010000017">
    <property type="protein sequence ID" value="KAK2709699.1"/>
    <property type="molecule type" value="Genomic_DNA"/>
</dbReference>
<organism evidence="7 8">
    <name type="scientific">Artemia franciscana</name>
    <name type="common">Brine shrimp</name>
    <name type="synonym">Artemia sanfranciscana</name>
    <dbReference type="NCBI Taxonomy" id="6661"/>
    <lineage>
        <taxon>Eukaryota</taxon>
        <taxon>Metazoa</taxon>
        <taxon>Ecdysozoa</taxon>
        <taxon>Arthropoda</taxon>
        <taxon>Crustacea</taxon>
        <taxon>Branchiopoda</taxon>
        <taxon>Anostraca</taxon>
        <taxon>Artemiidae</taxon>
        <taxon>Artemia</taxon>
    </lineage>
</organism>
<keyword evidence="3 6" id="KW-1133">Transmembrane helix</keyword>
<dbReference type="InterPro" id="IPR029776">
    <property type="entry name" value="TMEM179B"/>
</dbReference>
<proteinExistence type="inferred from homology"/>
<gene>
    <name evidence="7" type="ORF">QYM36_013389</name>
</gene>
<feature type="transmembrane region" description="Helical" evidence="6">
    <location>
        <begin position="105"/>
        <end position="124"/>
    </location>
</feature>
<comment type="caution">
    <text evidence="7">The sequence shown here is derived from an EMBL/GenBank/DDBJ whole genome shotgun (WGS) entry which is preliminary data.</text>
</comment>
<keyword evidence="4 6" id="KW-0472">Membrane</keyword>
<feature type="transmembrane region" description="Helical" evidence="6">
    <location>
        <begin position="199"/>
        <end position="216"/>
    </location>
</feature>
<evidence type="ECO:0000256" key="2">
    <source>
        <dbReference type="ARBA" id="ARBA00022692"/>
    </source>
</evidence>
<feature type="transmembrane region" description="Helical" evidence="6">
    <location>
        <begin position="12"/>
        <end position="32"/>
    </location>
</feature>
<reference evidence="7" key="1">
    <citation type="submission" date="2023-07" db="EMBL/GenBank/DDBJ databases">
        <title>Chromosome-level genome assembly of Artemia franciscana.</title>
        <authorList>
            <person name="Jo E."/>
        </authorList>
    </citation>
    <scope>NUCLEOTIDE SEQUENCE</scope>
    <source>
        <tissue evidence="7">Whole body</tissue>
    </source>
</reference>
<dbReference type="PANTHER" id="PTHR31056">
    <property type="entry name" value="TRANSMEMBRANE PROTEIN 179B"/>
    <property type="match status" value="1"/>
</dbReference>